<feature type="domain" description="Cyclic nucleotide-binding" evidence="5">
    <location>
        <begin position="26"/>
        <end position="104"/>
    </location>
</feature>
<accession>A0A841U4Q7</accession>
<dbReference type="GO" id="GO:0003700">
    <property type="term" value="F:DNA-binding transcription factor activity"/>
    <property type="evidence" value="ECO:0007669"/>
    <property type="project" value="TreeGrafter"/>
</dbReference>
<feature type="domain" description="HTH crp-type" evidence="6">
    <location>
        <begin position="149"/>
        <end position="220"/>
    </location>
</feature>
<evidence type="ECO:0000313" key="7">
    <source>
        <dbReference type="EMBL" id="MBB6695545.1"/>
    </source>
</evidence>
<evidence type="ECO:0000256" key="3">
    <source>
        <dbReference type="ARBA" id="ARBA00023159"/>
    </source>
</evidence>
<dbReference type="Proteomes" id="UP000553776">
    <property type="component" value="Unassembled WGS sequence"/>
</dbReference>
<dbReference type="InterPro" id="IPR050397">
    <property type="entry name" value="Env_Response_Regulators"/>
</dbReference>
<evidence type="ECO:0000259" key="6">
    <source>
        <dbReference type="PROSITE" id="PS51063"/>
    </source>
</evidence>
<evidence type="ECO:0000256" key="4">
    <source>
        <dbReference type="ARBA" id="ARBA00023163"/>
    </source>
</evidence>
<dbReference type="InterPro" id="IPR012318">
    <property type="entry name" value="HTH_CRP"/>
</dbReference>
<dbReference type="SUPFAM" id="SSF46785">
    <property type="entry name" value="Winged helix' DNA-binding domain"/>
    <property type="match status" value="1"/>
</dbReference>
<dbReference type="SMART" id="SM00100">
    <property type="entry name" value="cNMP"/>
    <property type="match status" value="1"/>
</dbReference>
<dbReference type="InterPro" id="IPR014710">
    <property type="entry name" value="RmlC-like_jellyroll"/>
</dbReference>
<keyword evidence="3" id="KW-0010">Activator</keyword>
<protein>
    <submittedName>
        <fullName evidence="7">Cyclic nucleotide-binding domain-containing protein</fullName>
    </submittedName>
</protein>
<dbReference type="Pfam" id="PF00027">
    <property type="entry name" value="cNMP_binding"/>
    <property type="match status" value="1"/>
</dbReference>
<dbReference type="SUPFAM" id="SSF51206">
    <property type="entry name" value="cAMP-binding domain-like"/>
    <property type="match status" value="1"/>
</dbReference>
<evidence type="ECO:0000256" key="1">
    <source>
        <dbReference type="ARBA" id="ARBA00023015"/>
    </source>
</evidence>
<reference evidence="7 8" key="1">
    <citation type="submission" date="2020-08" db="EMBL/GenBank/DDBJ databases">
        <title>Cohnella phylogeny.</title>
        <authorList>
            <person name="Dunlap C."/>
        </authorList>
    </citation>
    <scope>NUCLEOTIDE SEQUENCE [LARGE SCALE GENOMIC DNA]</scope>
    <source>
        <strain evidence="7 8">DSM 25239</strain>
    </source>
</reference>
<comment type="caution">
    <text evidence="7">The sequence shown here is derived from an EMBL/GenBank/DDBJ whole genome shotgun (WGS) entry which is preliminary data.</text>
</comment>
<dbReference type="PROSITE" id="PS51063">
    <property type="entry name" value="HTH_CRP_2"/>
    <property type="match status" value="1"/>
</dbReference>
<dbReference type="GO" id="GO:0003677">
    <property type="term" value="F:DNA binding"/>
    <property type="evidence" value="ECO:0007669"/>
    <property type="project" value="UniProtKB-KW"/>
</dbReference>
<evidence type="ECO:0000256" key="2">
    <source>
        <dbReference type="ARBA" id="ARBA00023125"/>
    </source>
</evidence>
<dbReference type="AlphaFoldDB" id="A0A841U4Q7"/>
<dbReference type="Gene3D" id="2.60.120.10">
    <property type="entry name" value="Jelly Rolls"/>
    <property type="match status" value="1"/>
</dbReference>
<dbReference type="CDD" id="cd00038">
    <property type="entry name" value="CAP_ED"/>
    <property type="match status" value="1"/>
</dbReference>
<dbReference type="InterPro" id="IPR018490">
    <property type="entry name" value="cNMP-bd_dom_sf"/>
</dbReference>
<dbReference type="PANTHER" id="PTHR24567">
    <property type="entry name" value="CRP FAMILY TRANSCRIPTIONAL REGULATORY PROTEIN"/>
    <property type="match status" value="1"/>
</dbReference>
<sequence length="232" mass="26255">MKEWKDPEAMNGYLRRYRIESALPEELLPHLALRKYEPDERLCSQGDKPDHLYLLVEGKLRVSTSSAEGRTLVLTFHQPPELIGEIEFARGADYLNTVEAVTPVVAISAPYRYLSAFALDHPPFLRWLLDVISRKFWTKSESLSFNLMHPVETRLAGYLLSRAADCSGTPFQGRLRSAELKDAANAIGTSYRHLNRVIGRLCAEGLLERVGGHIVVKDRRRLQELVDPMPSG</sequence>
<dbReference type="InterPro" id="IPR036390">
    <property type="entry name" value="WH_DNA-bd_sf"/>
</dbReference>
<gene>
    <name evidence="7" type="ORF">H7B90_29560</name>
</gene>
<dbReference type="Pfam" id="PF13545">
    <property type="entry name" value="HTH_Crp_2"/>
    <property type="match status" value="1"/>
</dbReference>
<organism evidence="7 8">
    <name type="scientific">Cohnella xylanilytica</name>
    <dbReference type="NCBI Taxonomy" id="557555"/>
    <lineage>
        <taxon>Bacteria</taxon>
        <taxon>Bacillati</taxon>
        <taxon>Bacillota</taxon>
        <taxon>Bacilli</taxon>
        <taxon>Bacillales</taxon>
        <taxon>Paenibacillaceae</taxon>
        <taxon>Cohnella</taxon>
    </lineage>
</organism>
<proteinExistence type="predicted"/>
<keyword evidence="2" id="KW-0238">DNA-binding</keyword>
<keyword evidence="4" id="KW-0804">Transcription</keyword>
<dbReference type="EMBL" id="JACJVR010000130">
    <property type="protein sequence ID" value="MBB6695545.1"/>
    <property type="molecule type" value="Genomic_DNA"/>
</dbReference>
<keyword evidence="8" id="KW-1185">Reference proteome</keyword>
<evidence type="ECO:0000259" key="5">
    <source>
        <dbReference type="PROSITE" id="PS50042"/>
    </source>
</evidence>
<keyword evidence="1" id="KW-0805">Transcription regulation</keyword>
<dbReference type="GO" id="GO:0005829">
    <property type="term" value="C:cytosol"/>
    <property type="evidence" value="ECO:0007669"/>
    <property type="project" value="TreeGrafter"/>
</dbReference>
<dbReference type="PROSITE" id="PS50042">
    <property type="entry name" value="CNMP_BINDING_3"/>
    <property type="match status" value="1"/>
</dbReference>
<dbReference type="PANTHER" id="PTHR24567:SF26">
    <property type="entry name" value="REGULATORY PROTEIN YEIL"/>
    <property type="match status" value="1"/>
</dbReference>
<dbReference type="RefSeq" id="WP_185139497.1">
    <property type="nucleotide sequence ID" value="NZ_JACJVR010000130.1"/>
</dbReference>
<evidence type="ECO:0000313" key="8">
    <source>
        <dbReference type="Proteomes" id="UP000553776"/>
    </source>
</evidence>
<dbReference type="InterPro" id="IPR000595">
    <property type="entry name" value="cNMP-bd_dom"/>
</dbReference>
<name>A0A841U4Q7_9BACL</name>